<keyword evidence="7" id="KW-0732">Signal</keyword>
<feature type="region of interest" description="Disordered" evidence="5">
    <location>
        <begin position="91"/>
        <end position="181"/>
    </location>
</feature>
<keyword evidence="2 6" id="KW-0812">Transmembrane</keyword>
<evidence type="ECO:0000256" key="4">
    <source>
        <dbReference type="ARBA" id="ARBA00023136"/>
    </source>
</evidence>
<comment type="caution">
    <text evidence="8">The sequence shown here is derived from an EMBL/GenBank/DDBJ whole genome shotgun (WGS) entry which is preliminary data.</text>
</comment>
<feature type="compositionally biased region" description="Pro residues" evidence="5">
    <location>
        <begin position="134"/>
        <end position="172"/>
    </location>
</feature>
<keyword evidence="9" id="KW-1185">Reference proteome</keyword>
<accession>A0A1Y1V8D1</accession>
<feature type="transmembrane region" description="Helical" evidence="6">
    <location>
        <begin position="62"/>
        <end position="89"/>
    </location>
</feature>
<dbReference type="Proteomes" id="UP000193719">
    <property type="component" value="Unassembled WGS sequence"/>
</dbReference>
<reference evidence="8 9" key="1">
    <citation type="submission" date="2016-08" db="EMBL/GenBank/DDBJ databases">
        <title>Genomes of anaerobic fungi encode conserved fungal cellulosomes for biomass hydrolysis.</title>
        <authorList>
            <consortium name="DOE Joint Genome Institute"/>
            <person name="Haitjema C.H."/>
            <person name="Gilmore S.P."/>
            <person name="Henske J.K."/>
            <person name="Solomon K.V."/>
            <person name="De Groot R."/>
            <person name="Kuo A."/>
            <person name="Mondo S.J."/>
            <person name="Salamov A.A."/>
            <person name="Labutti K."/>
            <person name="Zhao Z."/>
            <person name="Chiniquy J."/>
            <person name="Barry K."/>
            <person name="Brewer H.M."/>
            <person name="Purvine S.O."/>
            <person name="Wright A.T."/>
            <person name="Boxma B."/>
            <person name="Van Alen T."/>
            <person name="Hackstein J.H."/>
            <person name="Baker S.E."/>
            <person name="Grigoriev I.V."/>
            <person name="O'Malley M.A."/>
        </authorList>
    </citation>
    <scope>NUCLEOTIDE SEQUENCE [LARGE SCALE GENOMIC DNA]</scope>
    <source>
        <strain evidence="9">finn</strain>
    </source>
</reference>
<evidence type="ECO:0000313" key="8">
    <source>
        <dbReference type="EMBL" id="ORX48963.1"/>
    </source>
</evidence>
<evidence type="ECO:0000256" key="3">
    <source>
        <dbReference type="ARBA" id="ARBA00022989"/>
    </source>
</evidence>
<dbReference type="GO" id="GO:0016020">
    <property type="term" value="C:membrane"/>
    <property type="evidence" value="ECO:0007669"/>
    <property type="project" value="UniProtKB-SubCell"/>
</dbReference>
<feature type="signal peptide" evidence="7">
    <location>
        <begin position="1"/>
        <end position="22"/>
    </location>
</feature>
<name>A0A1Y1V8D1_9FUNG</name>
<evidence type="ECO:0000313" key="9">
    <source>
        <dbReference type="Proteomes" id="UP000193719"/>
    </source>
</evidence>
<dbReference type="PANTHER" id="PTHR31395:SF23">
    <property type="entry name" value="GEO05642P1"/>
    <property type="match status" value="1"/>
</dbReference>
<keyword evidence="3 6" id="KW-1133">Transmembrane helix</keyword>
<evidence type="ECO:0000256" key="1">
    <source>
        <dbReference type="ARBA" id="ARBA00004370"/>
    </source>
</evidence>
<protein>
    <recommendedName>
        <fullName evidence="10">Rhodopsin</fullName>
    </recommendedName>
</protein>
<evidence type="ECO:0000256" key="7">
    <source>
        <dbReference type="SAM" id="SignalP"/>
    </source>
</evidence>
<evidence type="ECO:0000256" key="6">
    <source>
        <dbReference type="SAM" id="Phobius"/>
    </source>
</evidence>
<feature type="chain" id="PRO_5010993235" description="Rhodopsin" evidence="7">
    <location>
        <begin position="23"/>
        <end position="181"/>
    </location>
</feature>
<proteinExistence type="predicted"/>
<evidence type="ECO:0008006" key="10">
    <source>
        <dbReference type="Google" id="ProtNLM"/>
    </source>
</evidence>
<reference evidence="8 9" key="2">
    <citation type="submission" date="2016-08" db="EMBL/GenBank/DDBJ databases">
        <title>Pervasive Adenine N6-methylation of Active Genes in Fungi.</title>
        <authorList>
            <consortium name="DOE Joint Genome Institute"/>
            <person name="Mondo S.J."/>
            <person name="Dannebaum R.O."/>
            <person name="Kuo R.C."/>
            <person name="Labutti K."/>
            <person name="Haridas S."/>
            <person name="Kuo A."/>
            <person name="Salamov A."/>
            <person name="Ahrendt S.R."/>
            <person name="Lipzen A."/>
            <person name="Sullivan W."/>
            <person name="Andreopoulos W.B."/>
            <person name="Clum A."/>
            <person name="Lindquist E."/>
            <person name="Daum C."/>
            <person name="Ramamoorthy G.K."/>
            <person name="Gryganskyi A."/>
            <person name="Culley D."/>
            <person name="Magnuson J.K."/>
            <person name="James T.Y."/>
            <person name="O'Malley M.A."/>
            <person name="Stajich J.E."/>
            <person name="Spatafora J.W."/>
            <person name="Visel A."/>
            <person name="Grigoriev I.V."/>
        </authorList>
    </citation>
    <scope>NUCLEOTIDE SEQUENCE [LARGE SCALE GENOMIC DNA]</scope>
    <source>
        <strain evidence="9">finn</strain>
    </source>
</reference>
<organism evidence="8 9">
    <name type="scientific">Piromyces finnis</name>
    <dbReference type="NCBI Taxonomy" id="1754191"/>
    <lineage>
        <taxon>Eukaryota</taxon>
        <taxon>Fungi</taxon>
        <taxon>Fungi incertae sedis</taxon>
        <taxon>Chytridiomycota</taxon>
        <taxon>Chytridiomycota incertae sedis</taxon>
        <taxon>Neocallimastigomycetes</taxon>
        <taxon>Neocallimastigales</taxon>
        <taxon>Neocallimastigaceae</taxon>
        <taxon>Piromyces</taxon>
    </lineage>
</organism>
<dbReference type="InterPro" id="IPR026910">
    <property type="entry name" value="Shisa"/>
</dbReference>
<dbReference type="AlphaFoldDB" id="A0A1Y1V8D1"/>
<dbReference type="PANTHER" id="PTHR31395">
    <property type="entry name" value="SHISA"/>
    <property type="match status" value="1"/>
</dbReference>
<evidence type="ECO:0000256" key="5">
    <source>
        <dbReference type="SAM" id="MobiDB-lite"/>
    </source>
</evidence>
<evidence type="ECO:0000256" key="2">
    <source>
        <dbReference type="ARBA" id="ARBA00022692"/>
    </source>
</evidence>
<comment type="subcellular location">
    <subcellularLocation>
        <location evidence="1">Membrane</location>
    </subcellularLocation>
</comment>
<sequence>MNSKLFLLSLFATLLTIVNSLAIDNEITDLKLNDPNAKYSKKVSVSSGGKAVKKGLGKIAKWIIIIIVIIITIIIVTCICCCLGCCSLASSGKKKGKNENNEIPSETPAVTGKPYGSEPEVVDVQPQGSYPPQGTYPPPPQGSYPPPQGSYPPPQGAYPPPPQGSYPTPSPYGQPLYPNVQ</sequence>
<keyword evidence="4 6" id="KW-0472">Membrane</keyword>
<gene>
    <name evidence="8" type="ORF">BCR36DRAFT_412970</name>
</gene>
<dbReference type="EMBL" id="MCFH01000025">
    <property type="protein sequence ID" value="ORX48963.1"/>
    <property type="molecule type" value="Genomic_DNA"/>
</dbReference>